<name>A0A7J8ZWY9_9ROSI</name>
<keyword evidence="3" id="KW-1185">Reference proteome</keyword>
<proteinExistence type="predicted"/>
<dbReference type="GO" id="GO:0004523">
    <property type="term" value="F:RNA-DNA hybrid ribonuclease activity"/>
    <property type="evidence" value="ECO:0007669"/>
    <property type="project" value="InterPro"/>
</dbReference>
<dbReference type="Pfam" id="PF13456">
    <property type="entry name" value="RVT_3"/>
    <property type="match status" value="1"/>
</dbReference>
<feature type="domain" description="RNase H type-1" evidence="1">
    <location>
        <begin position="10"/>
        <end position="46"/>
    </location>
</feature>
<reference evidence="2 3" key="1">
    <citation type="journal article" date="2019" name="Genome Biol. Evol.">
        <title>Insights into the evolution of the New World diploid cottons (Gossypium, subgenus Houzingenia) based on genome sequencing.</title>
        <authorList>
            <person name="Grover C.E."/>
            <person name="Arick M.A. 2nd"/>
            <person name="Thrash A."/>
            <person name="Conover J.L."/>
            <person name="Sanders W.S."/>
            <person name="Peterson D.G."/>
            <person name="Frelichowski J.E."/>
            <person name="Scheffler J.A."/>
            <person name="Scheffler B.E."/>
            <person name="Wendel J.F."/>
        </authorList>
    </citation>
    <scope>NUCLEOTIDE SEQUENCE [LARGE SCALE GENOMIC DNA]</scope>
    <source>
        <strain evidence="2">4</strain>
        <tissue evidence="2">Leaf</tissue>
    </source>
</reference>
<protein>
    <recommendedName>
        <fullName evidence="1">RNase H type-1 domain-containing protein</fullName>
    </recommendedName>
</protein>
<dbReference type="InterPro" id="IPR002156">
    <property type="entry name" value="RNaseH_domain"/>
</dbReference>
<evidence type="ECO:0000313" key="2">
    <source>
        <dbReference type="EMBL" id="MBA0716275.1"/>
    </source>
</evidence>
<gene>
    <name evidence="2" type="ORF">Golax_015117</name>
</gene>
<accession>A0A7J8ZWY9</accession>
<comment type="caution">
    <text evidence="2">The sequence shown here is derived from an EMBL/GenBank/DDBJ whole genome shotgun (WGS) entry which is preliminary data.</text>
</comment>
<feature type="non-terminal residue" evidence="2">
    <location>
        <position position="75"/>
    </location>
</feature>
<dbReference type="AlphaFoldDB" id="A0A7J8ZWY9"/>
<organism evidence="2 3">
    <name type="scientific">Gossypium laxum</name>
    <dbReference type="NCBI Taxonomy" id="34288"/>
    <lineage>
        <taxon>Eukaryota</taxon>
        <taxon>Viridiplantae</taxon>
        <taxon>Streptophyta</taxon>
        <taxon>Embryophyta</taxon>
        <taxon>Tracheophyta</taxon>
        <taxon>Spermatophyta</taxon>
        <taxon>Magnoliopsida</taxon>
        <taxon>eudicotyledons</taxon>
        <taxon>Gunneridae</taxon>
        <taxon>Pentapetalae</taxon>
        <taxon>rosids</taxon>
        <taxon>malvids</taxon>
        <taxon>Malvales</taxon>
        <taxon>Malvaceae</taxon>
        <taxon>Malvoideae</taxon>
        <taxon>Gossypium</taxon>
    </lineage>
</organism>
<dbReference type="GO" id="GO:0003676">
    <property type="term" value="F:nucleic acid binding"/>
    <property type="evidence" value="ECO:0007669"/>
    <property type="project" value="InterPro"/>
</dbReference>
<sequence>MAVTEDESVSVALIEESKERIKKFEYVRFRFIPGTKNQAAHKMAQAGKHFDSPMFWIEEAPERVTRIVDLDRGSI</sequence>
<dbReference type="Proteomes" id="UP000593574">
    <property type="component" value="Unassembled WGS sequence"/>
</dbReference>
<evidence type="ECO:0000259" key="1">
    <source>
        <dbReference type="Pfam" id="PF13456"/>
    </source>
</evidence>
<dbReference type="EMBL" id="JABEZV010000007">
    <property type="protein sequence ID" value="MBA0716275.1"/>
    <property type="molecule type" value="Genomic_DNA"/>
</dbReference>
<evidence type="ECO:0000313" key="3">
    <source>
        <dbReference type="Proteomes" id="UP000593574"/>
    </source>
</evidence>